<evidence type="ECO:0000256" key="10">
    <source>
        <dbReference type="PIRSR" id="PIRSR005461-1"/>
    </source>
</evidence>
<keyword evidence="5" id="KW-0808">Transferase</keyword>
<feature type="active site" description="Proton acceptor" evidence="10">
    <location>
        <position position="198"/>
    </location>
</feature>
<evidence type="ECO:0000256" key="2">
    <source>
        <dbReference type="ARBA" id="ARBA00009258"/>
    </source>
</evidence>
<evidence type="ECO:0000256" key="7">
    <source>
        <dbReference type="ARBA" id="ARBA00022946"/>
    </source>
</evidence>
<evidence type="ECO:0000256" key="9">
    <source>
        <dbReference type="ARBA" id="ARBA00041184"/>
    </source>
</evidence>
<dbReference type="InterPro" id="IPR015507">
    <property type="entry name" value="rRNA-MeTfrase_E"/>
</dbReference>
<evidence type="ECO:0000256" key="8">
    <source>
        <dbReference type="ARBA" id="ARBA00023128"/>
    </source>
</evidence>
<dbReference type="EMBL" id="KQ416764">
    <property type="protein sequence ID" value="KOF95366.1"/>
    <property type="molecule type" value="Genomic_DNA"/>
</dbReference>
<gene>
    <name evidence="12" type="ORF">OCBIM_22038740mg</name>
</gene>
<dbReference type="Pfam" id="PF01728">
    <property type="entry name" value="FtsJ"/>
    <property type="match status" value="1"/>
</dbReference>
<keyword evidence="3" id="KW-0698">rRNA processing</keyword>
<evidence type="ECO:0000256" key="4">
    <source>
        <dbReference type="ARBA" id="ARBA00022603"/>
    </source>
</evidence>
<dbReference type="InterPro" id="IPR029063">
    <property type="entry name" value="SAM-dependent_MTases_sf"/>
</dbReference>
<dbReference type="Gene3D" id="3.40.50.150">
    <property type="entry name" value="Vaccinia Virus protein VP39"/>
    <property type="match status" value="1"/>
</dbReference>
<keyword evidence="8" id="KW-0496">Mitochondrion</keyword>
<dbReference type="HAMAP" id="MF_01547">
    <property type="entry name" value="RNA_methyltr_E"/>
    <property type="match status" value="1"/>
</dbReference>
<evidence type="ECO:0000256" key="5">
    <source>
        <dbReference type="ARBA" id="ARBA00022679"/>
    </source>
</evidence>
<reference evidence="12" key="1">
    <citation type="submission" date="2015-07" db="EMBL/GenBank/DDBJ databases">
        <title>MeaNS - Measles Nucleotide Surveillance Program.</title>
        <authorList>
            <person name="Tran T."/>
            <person name="Druce J."/>
        </authorList>
    </citation>
    <scope>NUCLEOTIDE SEQUENCE</scope>
    <source>
        <strain evidence="12">UCB-OBI-ISO-001</strain>
        <tissue evidence="12">Gonad</tissue>
    </source>
</reference>
<dbReference type="OrthoDB" id="20105at2759"/>
<dbReference type="FunFam" id="3.40.50.150:FF:000129">
    <property type="entry name" value="Mitochondrial rRNA methyltransferase 2"/>
    <property type="match status" value="1"/>
</dbReference>
<dbReference type="InterPro" id="IPR050082">
    <property type="entry name" value="RNA_methyltr_RlmE"/>
</dbReference>
<keyword evidence="6 10" id="KW-0949">S-adenosyl-L-methionine</keyword>
<dbReference type="STRING" id="37653.A0A0L8I1R2"/>
<keyword evidence="7" id="KW-0809">Transit peptide</keyword>
<sequence>MSLKFWKCLKRYFSSSSKLRKHSRPHNLKGKSTSSQKWITRQLRDPYVKRAREESYRCRSAFKLVEIDDRFGLLRPGSVVIDCGAAPGSWTQVAVERVNAAGTAKSQAEGCVISIDKQFMVPVKGAITLSTMDFTKGHTQSKIIEMLNGRKADIILSDMAPNTTGIRSMDHDLIIELCFSVLEFSHSVLQQDGALLCKLWQGHEQKELEKRLGEVFQTVKIVKPQASRGDSAEIFLLGKGYSPNKTHIR</sequence>
<dbReference type="PIRSF" id="PIRSF005461">
    <property type="entry name" value="23S_rRNA_mtase"/>
    <property type="match status" value="1"/>
</dbReference>
<protein>
    <recommendedName>
        <fullName evidence="9">rRNA methyltransferase 2, mitochondrial</fullName>
    </recommendedName>
</protein>
<comment type="subcellular location">
    <subcellularLocation>
        <location evidence="1">Mitochondrion</location>
    </subcellularLocation>
</comment>
<dbReference type="PANTHER" id="PTHR10920:SF18">
    <property type="entry name" value="RRNA METHYLTRANSFERASE 2, MITOCHONDRIAL"/>
    <property type="match status" value="1"/>
</dbReference>
<name>A0A0L8I1R2_OCTBM</name>
<dbReference type="GO" id="GO:0008650">
    <property type="term" value="F:rRNA (uridine-2'-O-)-methyltransferase activity"/>
    <property type="evidence" value="ECO:0007669"/>
    <property type="project" value="TreeGrafter"/>
</dbReference>
<evidence type="ECO:0000256" key="6">
    <source>
        <dbReference type="ARBA" id="ARBA00022691"/>
    </source>
</evidence>
<evidence type="ECO:0000313" key="12">
    <source>
        <dbReference type="EMBL" id="KOF95366.1"/>
    </source>
</evidence>
<comment type="similarity">
    <text evidence="2">Belongs to the class I-like SAM-binding methyltransferase superfamily. RNA methyltransferase RlmE family.</text>
</comment>
<proteinExistence type="inferred from homology"/>
<dbReference type="KEGG" id="obi:106867284"/>
<dbReference type="PANTHER" id="PTHR10920">
    <property type="entry name" value="RIBOSOMAL RNA METHYLTRANSFERASE"/>
    <property type="match status" value="1"/>
</dbReference>
<dbReference type="OMA" id="HRQTDHL"/>
<accession>A0A0L8I1R2</accession>
<organism evidence="12">
    <name type="scientific">Octopus bimaculoides</name>
    <name type="common">California two-spotted octopus</name>
    <dbReference type="NCBI Taxonomy" id="37653"/>
    <lineage>
        <taxon>Eukaryota</taxon>
        <taxon>Metazoa</taxon>
        <taxon>Spiralia</taxon>
        <taxon>Lophotrochozoa</taxon>
        <taxon>Mollusca</taxon>
        <taxon>Cephalopoda</taxon>
        <taxon>Coleoidea</taxon>
        <taxon>Octopodiformes</taxon>
        <taxon>Octopoda</taxon>
        <taxon>Incirrata</taxon>
        <taxon>Octopodidae</taxon>
        <taxon>Octopus</taxon>
    </lineage>
</organism>
<evidence type="ECO:0000256" key="3">
    <source>
        <dbReference type="ARBA" id="ARBA00022552"/>
    </source>
</evidence>
<dbReference type="SUPFAM" id="SSF53335">
    <property type="entry name" value="S-adenosyl-L-methionine-dependent methyltransferases"/>
    <property type="match status" value="1"/>
</dbReference>
<keyword evidence="4" id="KW-0489">Methyltransferase</keyword>
<dbReference type="AlphaFoldDB" id="A0A0L8I1R2"/>
<dbReference type="GO" id="GO:0005759">
    <property type="term" value="C:mitochondrial matrix"/>
    <property type="evidence" value="ECO:0007669"/>
    <property type="project" value="UniProtKB-ARBA"/>
</dbReference>
<dbReference type="GO" id="GO:1902775">
    <property type="term" value="P:mitochondrial large ribosomal subunit assembly"/>
    <property type="evidence" value="ECO:0007669"/>
    <property type="project" value="UniProtKB-ARBA"/>
</dbReference>
<dbReference type="InterPro" id="IPR002877">
    <property type="entry name" value="RNA_MeTrfase_FtsJ_dom"/>
</dbReference>
<evidence type="ECO:0000259" key="11">
    <source>
        <dbReference type="Pfam" id="PF01728"/>
    </source>
</evidence>
<evidence type="ECO:0000256" key="1">
    <source>
        <dbReference type="ARBA" id="ARBA00004173"/>
    </source>
</evidence>
<feature type="domain" description="Ribosomal RNA methyltransferase FtsJ" evidence="11">
    <location>
        <begin position="56"/>
        <end position="241"/>
    </location>
</feature>